<evidence type="ECO:0000313" key="3">
    <source>
        <dbReference type="Proteomes" id="UP000218257"/>
    </source>
</evidence>
<protein>
    <submittedName>
        <fullName evidence="2">Uncharacterized protein</fullName>
    </submittedName>
</protein>
<evidence type="ECO:0000313" key="2">
    <source>
        <dbReference type="EMBL" id="BAZ97525.1"/>
    </source>
</evidence>
<dbReference type="EMBL" id="AP017649">
    <property type="protein sequence ID" value="BAZ97525.1"/>
    <property type="molecule type" value="Genomic_DNA"/>
</dbReference>
<keyword evidence="1" id="KW-0812">Transmembrane</keyword>
<organism evidence="2 3">
    <name type="scientific">Dehalococcoides mccartyi</name>
    <dbReference type="NCBI Taxonomy" id="61435"/>
    <lineage>
        <taxon>Bacteria</taxon>
        <taxon>Bacillati</taxon>
        <taxon>Chloroflexota</taxon>
        <taxon>Dehalococcoidia</taxon>
        <taxon>Dehalococcoidales</taxon>
        <taxon>Dehalococcoidaceae</taxon>
        <taxon>Dehalococcoides</taxon>
    </lineage>
</organism>
<name>A0AB33HQY4_9CHLR</name>
<dbReference type="RefSeq" id="WP_172842992.1">
    <property type="nucleotide sequence ID" value="NZ_AP017649.1"/>
</dbReference>
<keyword evidence="1" id="KW-0472">Membrane</keyword>
<proteinExistence type="predicted"/>
<reference evidence="2 3" key="1">
    <citation type="journal article" date="2017" name="Sci. Rep.">
        <title>Isolation and genomic characterization of a Dehalococcoides strain suggests genomic rearrangement during culture.</title>
        <authorList>
            <person name="Yohda M."/>
            <person name="Ikegami K."/>
            <person name="Aita Y."/>
            <person name="Kitajima M."/>
            <person name="Takechi A."/>
            <person name="Iwamoto M."/>
            <person name="Fukuda T."/>
            <person name="Tamura N."/>
            <person name="Shibasaki J."/>
            <person name="Koike S."/>
            <person name="Komatsu D."/>
            <person name="Miyagi S."/>
            <person name="Nishimura M."/>
            <person name="Uchino Y."/>
            <person name="Shiroma A."/>
            <person name="Shimoji M."/>
            <person name="Tamotsu H."/>
            <person name="Ashimine N."/>
            <person name="Shinzato M."/>
            <person name="Ohki S."/>
            <person name="Nakano K."/>
            <person name="Teruya K."/>
            <person name="Satou K."/>
            <person name="Hirano T."/>
            <person name="Yagi O."/>
        </authorList>
    </citation>
    <scope>NUCLEOTIDE SEQUENCE [LARGE SCALE GENOMIC DNA]</scope>
    <source>
        <strain evidence="2 3">UCH-ATV1</strain>
    </source>
</reference>
<evidence type="ECO:0000256" key="1">
    <source>
        <dbReference type="SAM" id="Phobius"/>
    </source>
</evidence>
<accession>A0AB33HQY4</accession>
<dbReference type="Proteomes" id="UP000218257">
    <property type="component" value="Chromosome"/>
</dbReference>
<keyword evidence="1" id="KW-1133">Transmembrane helix</keyword>
<sequence>MKTFLVIELFVMYQLFVIGFVVMVAKDVISSIKKHKKEKAKNFDPLDKF</sequence>
<dbReference type="AlphaFoldDB" id="A0AB33HQY4"/>
<feature type="transmembrane region" description="Helical" evidence="1">
    <location>
        <begin position="6"/>
        <end position="29"/>
    </location>
</feature>
<gene>
    <name evidence="2" type="ORF">DEHALATV1_0897</name>
</gene>